<evidence type="ECO:0000313" key="3">
    <source>
        <dbReference type="Proteomes" id="UP001597041"/>
    </source>
</evidence>
<dbReference type="EMBL" id="JBHTKK010000010">
    <property type="protein sequence ID" value="MFD1066375.1"/>
    <property type="molecule type" value="Genomic_DNA"/>
</dbReference>
<dbReference type="Proteomes" id="UP001597041">
    <property type="component" value="Unassembled WGS sequence"/>
</dbReference>
<dbReference type="RefSeq" id="WP_379591954.1">
    <property type="nucleotide sequence ID" value="NZ_JBHTKK010000010.1"/>
</dbReference>
<feature type="transmembrane region" description="Helical" evidence="1">
    <location>
        <begin position="138"/>
        <end position="156"/>
    </location>
</feature>
<sequence>MKDQEKNQLIIQEIVKWKENHLLPEEQCDFLLALYTKGGEIEVTKGKNVWLVISRKLYFVFILATLVSVIFLDYYYDLVWYILAGILSTIFLINMVVYFNIDSKNMSYRYRCLFLFTHFLYVLQLSIYISKAAGLDNYLYLVIILNVTGWMVFGYVRKMRFFYYAGFLLMITLITYVVFLKYVG</sequence>
<protein>
    <recommendedName>
        <fullName evidence="4">DUF2157 domain-containing protein</fullName>
    </recommendedName>
</protein>
<evidence type="ECO:0008006" key="4">
    <source>
        <dbReference type="Google" id="ProtNLM"/>
    </source>
</evidence>
<name>A0ABW3NIT3_9BACI</name>
<reference evidence="3" key="1">
    <citation type="journal article" date="2019" name="Int. J. Syst. Evol. Microbiol.">
        <title>The Global Catalogue of Microorganisms (GCM) 10K type strain sequencing project: providing services to taxonomists for standard genome sequencing and annotation.</title>
        <authorList>
            <consortium name="The Broad Institute Genomics Platform"/>
            <consortium name="The Broad Institute Genome Sequencing Center for Infectious Disease"/>
            <person name="Wu L."/>
            <person name="Ma J."/>
        </authorList>
    </citation>
    <scope>NUCLEOTIDE SEQUENCE [LARGE SCALE GENOMIC DNA]</scope>
    <source>
        <strain evidence="3">CCUG 56608</strain>
    </source>
</reference>
<feature type="transmembrane region" description="Helical" evidence="1">
    <location>
        <begin position="82"/>
        <end position="101"/>
    </location>
</feature>
<proteinExistence type="predicted"/>
<feature type="transmembrane region" description="Helical" evidence="1">
    <location>
        <begin position="161"/>
        <end position="183"/>
    </location>
</feature>
<feature type="transmembrane region" description="Helical" evidence="1">
    <location>
        <begin position="57"/>
        <end position="76"/>
    </location>
</feature>
<keyword evidence="3" id="KW-1185">Reference proteome</keyword>
<gene>
    <name evidence="2" type="ORF">ACFQ19_10100</name>
</gene>
<accession>A0ABW3NIT3</accession>
<evidence type="ECO:0000313" key="2">
    <source>
        <dbReference type="EMBL" id="MFD1066375.1"/>
    </source>
</evidence>
<feature type="transmembrane region" description="Helical" evidence="1">
    <location>
        <begin position="113"/>
        <end position="132"/>
    </location>
</feature>
<keyword evidence="1" id="KW-0472">Membrane</keyword>
<keyword evidence="1" id="KW-1133">Transmembrane helix</keyword>
<keyword evidence="1" id="KW-0812">Transmembrane</keyword>
<organism evidence="2 3">
    <name type="scientific">Oceanobacillus locisalsi</name>
    <dbReference type="NCBI Taxonomy" id="546107"/>
    <lineage>
        <taxon>Bacteria</taxon>
        <taxon>Bacillati</taxon>
        <taxon>Bacillota</taxon>
        <taxon>Bacilli</taxon>
        <taxon>Bacillales</taxon>
        <taxon>Bacillaceae</taxon>
        <taxon>Oceanobacillus</taxon>
    </lineage>
</organism>
<comment type="caution">
    <text evidence="2">The sequence shown here is derived from an EMBL/GenBank/DDBJ whole genome shotgun (WGS) entry which is preliminary data.</text>
</comment>
<evidence type="ECO:0000256" key="1">
    <source>
        <dbReference type="SAM" id="Phobius"/>
    </source>
</evidence>